<evidence type="ECO:0000259" key="3">
    <source>
        <dbReference type="PROSITE" id="PS50158"/>
    </source>
</evidence>
<evidence type="ECO:0000313" key="4">
    <source>
        <dbReference type="EMBL" id="KAG2606792.1"/>
    </source>
</evidence>
<dbReference type="InterPro" id="IPR036875">
    <property type="entry name" value="Znf_CCHC_sf"/>
</dbReference>
<feature type="region of interest" description="Disordered" evidence="2">
    <location>
        <begin position="273"/>
        <end position="297"/>
    </location>
</feature>
<dbReference type="AlphaFoldDB" id="A0A8T0T508"/>
<evidence type="ECO:0000256" key="2">
    <source>
        <dbReference type="SAM" id="MobiDB-lite"/>
    </source>
</evidence>
<dbReference type="PROSITE" id="PS50158">
    <property type="entry name" value="ZF_CCHC"/>
    <property type="match status" value="1"/>
</dbReference>
<feature type="compositionally biased region" description="Polar residues" evidence="2">
    <location>
        <begin position="82"/>
        <end position="103"/>
    </location>
</feature>
<gene>
    <name evidence="4" type="ORF">PVAP13_4NG230377</name>
</gene>
<dbReference type="SMART" id="SM00343">
    <property type="entry name" value="ZnF_C2HC"/>
    <property type="match status" value="2"/>
</dbReference>
<reference evidence="4" key="1">
    <citation type="submission" date="2020-05" db="EMBL/GenBank/DDBJ databases">
        <title>WGS assembly of Panicum virgatum.</title>
        <authorList>
            <person name="Lovell J.T."/>
            <person name="Jenkins J."/>
            <person name="Shu S."/>
            <person name="Juenger T.E."/>
            <person name="Schmutz J."/>
        </authorList>
    </citation>
    <scope>NUCLEOTIDE SEQUENCE</scope>
    <source>
        <strain evidence="4">AP13</strain>
    </source>
</reference>
<sequence length="558" mass="61768">MRPWKGPLPKRRPPAITLEAYFPKTKQDLDSGSRQHHVAPIRPSREVLIERARGFGRSLWDLIPCGPREGFAAAGNRGSARFPSTQKIPTQKNPPSSPPQIVTQKAREAPSFSSLPQTLTQQASEAPSFAEIVRRPPYPRVVDRGRGRGSNQGREDVGRSRGEGFGRSASQGSQFQARANQHHSAHARGRSHGSGRDVDQQHGRGFQTQSGHGGGEHTQQQGFGPNGSQHQQPGRGHDGFHTQSRRVVGDRSFQQELGHAGPQHQQQFVPVTVGRDKAESSQQGADRGAQQQQTEQGALKKKRPFCFRCKSNGHINENCKADLDCIICNKKNSHLAAKCPILKMPKPNASFFGSRKKEFAFIRITDVDYNLEAPDPAPTGLVTVTGGRLTAEVVQSELACITRADWKWEALPHDEESFLVAFPSDDSLQSMVDIGYHLKNHGVTLTVSVWQNNYDIIPKYELEDVWVHITGVPHAYRHYMVFWAVGTVIGATLEVDMLTYQKKGVIRVKVGMLDKSQLPHTTDLVFGAEGCLVTFTREDELFLPATVPPEDNDPHGSR</sequence>
<feature type="compositionally biased region" description="Basic and acidic residues" evidence="2">
    <location>
        <begin position="153"/>
        <end position="164"/>
    </location>
</feature>
<protein>
    <recommendedName>
        <fullName evidence="3">CCHC-type domain-containing protein</fullName>
    </recommendedName>
</protein>
<accession>A0A8T0T508</accession>
<dbReference type="GO" id="GO:0003676">
    <property type="term" value="F:nucleic acid binding"/>
    <property type="evidence" value="ECO:0007669"/>
    <property type="project" value="InterPro"/>
</dbReference>
<organism evidence="4 5">
    <name type="scientific">Panicum virgatum</name>
    <name type="common">Blackwell switchgrass</name>
    <dbReference type="NCBI Taxonomy" id="38727"/>
    <lineage>
        <taxon>Eukaryota</taxon>
        <taxon>Viridiplantae</taxon>
        <taxon>Streptophyta</taxon>
        <taxon>Embryophyta</taxon>
        <taxon>Tracheophyta</taxon>
        <taxon>Spermatophyta</taxon>
        <taxon>Magnoliopsida</taxon>
        <taxon>Liliopsida</taxon>
        <taxon>Poales</taxon>
        <taxon>Poaceae</taxon>
        <taxon>PACMAD clade</taxon>
        <taxon>Panicoideae</taxon>
        <taxon>Panicodae</taxon>
        <taxon>Paniceae</taxon>
        <taxon>Panicinae</taxon>
        <taxon>Panicum</taxon>
        <taxon>Panicum sect. Hiantes</taxon>
    </lineage>
</organism>
<keyword evidence="1" id="KW-0862">Zinc</keyword>
<dbReference type="SUPFAM" id="SSF57756">
    <property type="entry name" value="Retrovirus zinc finger-like domains"/>
    <property type="match status" value="1"/>
</dbReference>
<name>A0A8T0T508_PANVG</name>
<evidence type="ECO:0000313" key="5">
    <source>
        <dbReference type="Proteomes" id="UP000823388"/>
    </source>
</evidence>
<feature type="compositionally biased region" description="Polar residues" evidence="2">
    <location>
        <begin position="111"/>
        <end position="125"/>
    </location>
</feature>
<dbReference type="PANTHER" id="PTHR33170">
    <property type="entry name" value="DUF4283 DOMAIN-CONTAINING PROTEIN-RELATED"/>
    <property type="match status" value="1"/>
</dbReference>
<dbReference type="InterPro" id="IPR001878">
    <property type="entry name" value="Znf_CCHC"/>
</dbReference>
<dbReference type="PANTHER" id="PTHR33170:SF8">
    <property type="entry name" value="OS07G0485366 PROTEIN"/>
    <property type="match status" value="1"/>
</dbReference>
<keyword evidence="1" id="KW-0863">Zinc-finger</keyword>
<keyword evidence="1" id="KW-0479">Metal-binding</keyword>
<feature type="compositionally biased region" description="Polar residues" evidence="2">
    <location>
        <begin position="168"/>
        <end position="179"/>
    </location>
</feature>
<feature type="compositionally biased region" description="Basic residues" evidence="2">
    <location>
        <begin position="180"/>
        <end position="193"/>
    </location>
</feature>
<proteinExistence type="predicted"/>
<feature type="region of interest" description="Disordered" evidence="2">
    <location>
        <begin position="73"/>
        <end position="242"/>
    </location>
</feature>
<dbReference type="GO" id="GO:0008270">
    <property type="term" value="F:zinc ion binding"/>
    <property type="evidence" value="ECO:0007669"/>
    <property type="project" value="UniProtKB-KW"/>
</dbReference>
<comment type="caution">
    <text evidence="4">The sequence shown here is derived from an EMBL/GenBank/DDBJ whole genome shotgun (WGS) entry which is preliminary data.</text>
</comment>
<dbReference type="Proteomes" id="UP000823388">
    <property type="component" value="Chromosome 4N"/>
</dbReference>
<feature type="domain" description="CCHC-type" evidence="3">
    <location>
        <begin position="306"/>
        <end position="320"/>
    </location>
</feature>
<dbReference type="EMBL" id="CM029044">
    <property type="protein sequence ID" value="KAG2606792.1"/>
    <property type="molecule type" value="Genomic_DNA"/>
</dbReference>
<evidence type="ECO:0000256" key="1">
    <source>
        <dbReference type="PROSITE-ProRule" id="PRU00047"/>
    </source>
</evidence>
<keyword evidence="5" id="KW-1185">Reference proteome</keyword>
<feature type="compositionally biased region" description="Low complexity" evidence="2">
    <location>
        <begin position="282"/>
        <end position="293"/>
    </location>
</feature>
<dbReference type="Gene3D" id="4.10.60.10">
    <property type="entry name" value="Zinc finger, CCHC-type"/>
    <property type="match status" value="1"/>
</dbReference>